<evidence type="ECO:0000259" key="2">
    <source>
        <dbReference type="PROSITE" id="PS50198"/>
    </source>
</evidence>
<dbReference type="Proteomes" id="UP001197875">
    <property type="component" value="Unassembled WGS sequence"/>
</dbReference>
<gene>
    <name evidence="3" type="ORF">LKD71_12990</name>
</gene>
<dbReference type="Pfam" id="PF00639">
    <property type="entry name" value="Rotamase"/>
    <property type="match status" value="1"/>
</dbReference>
<dbReference type="PROSITE" id="PS01096">
    <property type="entry name" value="PPIC_PPIASE_1"/>
    <property type="match status" value="1"/>
</dbReference>
<evidence type="ECO:0000313" key="3">
    <source>
        <dbReference type="EMBL" id="MCC2190701.1"/>
    </source>
</evidence>
<dbReference type="EMBL" id="JAJEPR010000025">
    <property type="protein sequence ID" value="MCC2190701.1"/>
    <property type="molecule type" value="Genomic_DNA"/>
</dbReference>
<sequence>MENKVLATVAGEEITEAEFNAFLQNVPREQQAYLSNPAMRSHYLDQLIALHLFAKDGADQKLDETEEFKNMIANAKRDILAQMSMAEALKNVTVSDEEIRTFYEENKNQFTKGGKVRAKHILTDSEDKCKEILEEIENGTKAFEVAAQEYSTCPSGQKGGDLGEFGRGQMVKEFEDAAFNGEVGKVIGPVKTQFGYHLIKVENRTEETIASFDEAKESIRRNLLNMKQNTAYNEKVKALREKYNVK</sequence>
<dbReference type="AlphaFoldDB" id="A0AAE3DU09"/>
<dbReference type="InterPro" id="IPR050245">
    <property type="entry name" value="PrsA_foldase"/>
</dbReference>
<dbReference type="RefSeq" id="WP_227615765.1">
    <property type="nucleotide sequence ID" value="NZ_JAJEPR010000025.1"/>
</dbReference>
<keyword evidence="1" id="KW-0697">Rotamase</keyword>
<dbReference type="PANTHER" id="PTHR47245:SF2">
    <property type="entry name" value="PEPTIDYL-PROLYL CIS-TRANS ISOMERASE HP_0175-RELATED"/>
    <property type="match status" value="1"/>
</dbReference>
<dbReference type="InterPro" id="IPR046357">
    <property type="entry name" value="PPIase_dom_sf"/>
</dbReference>
<reference evidence="3 4" key="1">
    <citation type="submission" date="2021-10" db="EMBL/GenBank/DDBJ databases">
        <title>Anaerobic single-cell dispensing facilitates the cultivation of human gut bacteria.</title>
        <authorList>
            <person name="Afrizal A."/>
        </authorList>
    </citation>
    <scope>NUCLEOTIDE SEQUENCE [LARGE SCALE GENOMIC DNA]</scope>
    <source>
        <strain evidence="3 4">CLA-AA-H277</strain>
    </source>
</reference>
<dbReference type="Gene3D" id="3.10.50.40">
    <property type="match status" value="1"/>
</dbReference>
<dbReference type="PANTHER" id="PTHR47245">
    <property type="entry name" value="PEPTIDYLPROLYL ISOMERASE"/>
    <property type="match status" value="1"/>
</dbReference>
<dbReference type="InterPro" id="IPR000297">
    <property type="entry name" value="PPIase_PpiC"/>
</dbReference>
<keyword evidence="4" id="KW-1185">Reference proteome</keyword>
<dbReference type="InterPro" id="IPR027304">
    <property type="entry name" value="Trigger_fact/SurA_dom_sf"/>
</dbReference>
<accession>A0AAE3DU09</accession>
<dbReference type="SUPFAM" id="SSF54534">
    <property type="entry name" value="FKBP-like"/>
    <property type="match status" value="1"/>
</dbReference>
<organism evidence="3 4">
    <name type="scientific">Fusicatenibacter faecihominis</name>
    <dbReference type="NCBI Taxonomy" id="2881276"/>
    <lineage>
        <taxon>Bacteria</taxon>
        <taxon>Bacillati</taxon>
        <taxon>Bacillota</taxon>
        <taxon>Clostridia</taxon>
        <taxon>Lachnospirales</taxon>
        <taxon>Lachnospiraceae</taxon>
        <taxon>Fusicatenibacter</taxon>
    </lineage>
</organism>
<proteinExistence type="predicted"/>
<dbReference type="InterPro" id="IPR023058">
    <property type="entry name" value="PPIase_PpiC_CS"/>
</dbReference>
<name>A0AAE3DU09_9FIRM</name>
<dbReference type="EC" id="5.2.1.8" evidence="3"/>
<evidence type="ECO:0000313" key="4">
    <source>
        <dbReference type="Proteomes" id="UP001197875"/>
    </source>
</evidence>
<dbReference type="Gene3D" id="1.10.8.1040">
    <property type="match status" value="1"/>
</dbReference>
<protein>
    <submittedName>
        <fullName evidence="3">Peptidylprolyl isomerase</fullName>
        <ecNumber evidence="3">5.2.1.8</ecNumber>
    </submittedName>
</protein>
<comment type="caution">
    <text evidence="3">The sequence shown here is derived from an EMBL/GenBank/DDBJ whole genome shotgun (WGS) entry which is preliminary data.</text>
</comment>
<evidence type="ECO:0000256" key="1">
    <source>
        <dbReference type="PROSITE-ProRule" id="PRU00278"/>
    </source>
</evidence>
<dbReference type="GO" id="GO:0003755">
    <property type="term" value="F:peptidyl-prolyl cis-trans isomerase activity"/>
    <property type="evidence" value="ECO:0007669"/>
    <property type="project" value="UniProtKB-KW"/>
</dbReference>
<feature type="domain" description="PpiC" evidence="2">
    <location>
        <begin position="113"/>
        <end position="203"/>
    </location>
</feature>
<dbReference type="SUPFAM" id="SSF109998">
    <property type="entry name" value="Triger factor/SurA peptide-binding domain-like"/>
    <property type="match status" value="1"/>
</dbReference>
<dbReference type="PROSITE" id="PS50198">
    <property type="entry name" value="PPIC_PPIASE_2"/>
    <property type="match status" value="1"/>
</dbReference>
<keyword evidence="1 3" id="KW-0413">Isomerase</keyword>